<keyword evidence="6" id="KW-0382">Hypotensive agent</keyword>
<evidence type="ECO:0000313" key="10">
    <source>
        <dbReference type="Proteomes" id="UP000694871"/>
    </source>
</evidence>
<organism evidence="10 11">
    <name type="scientific">Gekko japonicus</name>
    <name type="common">Schlegel's Japanese gecko</name>
    <dbReference type="NCBI Taxonomy" id="146911"/>
    <lineage>
        <taxon>Eukaryota</taxon>
        <taxon>Metazoa</taxon>
        <taxon>Chordata</taxon>
        <taxon>Craniata</taxon>
        <taxon>Vertebrata</taxon>
        <taxon>Euteleostomi</taxon>
        <taxon>Lepidosauria</taxon>
        <taxon>Squamata</taxon>
        <taxon>Bifurcata</taxon>
        <taxon>Gekkota</taxon>
        <taxon>Gekkonidae</taxon>
        <taxon>Gekkoninae</taxon>
        <taxon>Gekko</taxon>
    </lineage>
</organism>
<dbReference type="InterPro" id="IPR030480">
    <property type="entry name" value="Natr_peptide_CS"/>
</dbReference>
<keyword evidence="3" id="KW-0964">Secreted</keyword>
<keyword evidence="2" id="KW-0840">Vasodilator</keyword>
<evidence type="ECO:0000256" key="9">
    <source>
        <dbReference type="SAM" id="SignalP"/>
    </source>
</evidence>
<evidence type="ECO:0000256" key="5">
    <source>
        <dbReference type="ARBA" id="ARBA00022858"/>
    </source>
</evidence>
<evidence type="ECO:0000256" key="8">
    <source>
        <dbReference type="SAM" id="MobiDB-lite"/>
    </source>
</evidence>
<name>A0ABM1KQ41_GEKJA</name>
<dbReference type="PRINTS" id="PR00710">
    <property type="entry name" value="NATPEPTIDES"/>
</dbReference>
<comment type="subcellular location">
    <subcellularLocation>
        <location evidence="1 7">Secreted</location>
    </subcellularLocation>
</comment>
<sequence length="118" mass="12866">MKATLPLLCLVLLPLVSQSPVHSSQALLELLGEDLAALLSSRERDPPSALQGSFSQLLNRPRPPREPSGAPSEHAWLHLFKDFVNTPKKFRGHTKKMAQQGCFGIKLDRIGTLSGLGC</sequence>
<feature type="region of interest" description="Disordered" evidence="8">
    <location>
        <begin position="42"/>
        <end position="72"/>
    </location>
</feature>
<feature type="chain" id="PRO_5046844425" evidence="9">
    <location>
        <begin position="19"/>
        <end position="118"/>
    </location>
</feature>
<keyword evidence="10" id="KW-1185">Reference proteome</keyword>
<evidence type="ECO:0000256" key="3">
    <source>
        <dbReference type="ARBA" id="ARBA00022525"/>
    </source>
</evidence>
<evidence type="ECO:0000313" key="11">
    <source>
        <dbReference type="RefSeq" id="XP_015275828.1"/>
    </source>
</evidence>
<keyword evidence="5 7" id="KW-0838">Vasoactive</keyword>
<dbReference type="PROSITE" id="PS00263">
    <property type="entry name" value="NATRIURETIC_PEPTIDE"/>
    <property type="match status" value="1"/>
</dbReference>
<evidence type="ECO:0000256" key="6">
    <source>
        <dbReference type="ARBA" id="ARBA00022924"/>
    </source>
</evidence>
<evidence type="ECO:0000256" key="1">
    <source>
        <dbReference type="ARBA" id="ARBA00004613"/>
    </source>
</evidence>
<dbReference type="PANTHER" id="PTHR12167:SF2">
    <property type="entry name" value="C-TYPE NATRIURETIC PEPTIDE"/>
    <property type="match status" value="1"/>
</dbReference>
<gene>
    <name evidence="11" type="primary">LOC107118101</name>
</gene>
<dbReference type="InterPro" id="IPR000663">
    <property type="entry name" value="Natr_peptide"/>
</dbReference>
<dbReference type="PANTHER" id="PTHR12167">
    <property type="entry name" value="C-TYPE NATRIURETIC PEPTIDE"/>
    <property type="match status" value="1"/>
</dbReference>
<dbReference type="InterPro" id="IPR002406">
    <property type="entry name" value="C_natriurtcpep"/>
</dbReference>
<dbReference type="GeneID" id="107118101"/>
<reference evidence="11" key="1">
    <citation type="submission" date="2025-08" db="UniProtKB">
        <authorList>
            <consortium name="RefSeq"/>
        </authorList>
    </citation>
    <scope>IDENTIFICATION</scope>
</reference>
<feature type="signal peptide" evidence="9">
    <location>
        <begin position="1"/>
        <end position="18"/>
    </location>
</feature>
<dbReference type="Proteomes" id="UP000694871">
    <property type="component" value="Unplaced"/>
</dbReference>
<dbReference type="RefSeq" id="XP_015275828.1">
    <property type="nucleotide sequence ID" value="XM_015420342.1"/>
</dbReference>
<keyword evidence="4 9" id="KW-0732">Signal</keyword>
<dbReference type="SMART" id="SM00183">
    <property type="entry name" value="NAT_PEP"/>
    <property type="match status" value="1"/>
</dbReference>
<proteinExistence type="inferred from homology"/>
<evidence type="ECO:0000256" key="4">
    <source>
        <dbReference type="ARBA" id="ARBA00022729"/>
    </source>
</evidence>
<evidence type="ECO:0000256" key="2">
    <source>
        <dbReference type="ARBA" id="ARBA00022429"/>
    </source>
</evidence>
<dbReference type="PRINTS" id="PR00713">
    <property type="entry name" value="CNATPEPTIDE"/>
</dbReference>
<comment type="similarity">
    <text evidence="7">Belongs to the natriuretic peptide family.</text>
</comment>
<protein>
    <submittedName>
        <fullName evidence="11">C-type natriuretic peptide-like</fullName>
    </submittedName>
</protein>
<evidence type="ECO:0000256" key="7">
    <source>
        <dbReference type="RuleBase" id="RU003686"/>
    </source>
</evidence>
<accession>A0ABM1KQ41</accession>
<dbReference type="Pfam" id="PF00212">
    <property type="entry name" value="ANP"/>
    <property type="match status" value="1"/>
</dbReference>